<keyword evidence="3" id="KW-1185">Reference proteome</keyword>
<comment type="caution">
    <text evidence="2">The sequence shown here is derived from an EMBL/GenBank/DDBJ whole genome shotgun (WGS) entry which is preliminary data.</text>
</comment>
<organism evidence="2 3">
    <name type="scientific">Hyaloperonospora brassicae</name>
    <name type="common">Brassica downy mildew</name>
    <name type="synonym">Peronospora brassicae</name>
    <dbReference type="NCBI Taxonomy" id="162125"/>
    <lineage>
        <taxon>Eukaryota</taxon>
        <taxon>Sar</taxon>
        <taxon>Stramenopiles</taxon>
        <taxon>Oomycota</taxon>
        <taxon>Peronosporomycetes</taxon>
        <taxon>Peronosporales</taxon>
        <taxon>Peronosporaceae</taxon>
        <taxon>Hyaloperonospora</taxon>
    </lineage>
</organism>
<evidence type="ECO:0000313" key="3">
    <source>
        <dbReference type="Proteomes" id="UP001162031"/>
    </source>
</evidence>
<feature type="compositionally biased region" description="Polar residues" evidence="1">
    <location>
        <begin position="170"/>
        <end position="180"/>
    </location>
</feature>
<sequence>MTRWRSLPFAATRTWGHQISFSDESAVSNVMRPAVHQEVSSRSGAFATMAVHAAAPVPRSCQPLAPSLLDTHQRVRPMSIERFSCSSRHIQMPSVSFDAPVLGQKHELTGHRRLVNHHHIDPVTTRILPESSSLVPPIHHESTLAVEYSQASRYFDRQMAPSYLHADCSEQPTAKEATTSIKKRQRVVIPDDSPRRTSYESKYGLTCSETSKLRMRSRCDHSAGFVEEGSVCASQNRYVEDKSTCGMKKVDFPIKDGSALDYSGNEQVTRTTASAATDAPVSAVSAQPSVKKKFKFSFPSTPAFQSKEFLMSNTFVRNLHGEVDWVATFLNVGFDSHSIYALMCPLRKGRWKMEEESYAMGLLQLIESGTILLRHGQSIRGYIGKKLHSDDMRVLKKLSNCKMFWFAKSINPRLAAEEDLDVSAAGARQGLQRLEQLRCEFLRSVQLEALVAVRKHLSDSSLRELLSVGA</sequence>
<evidence type="ECO:0000313" key="2">
    <source>
        <dbReference type="EMBL" id="CAI5733224.1"/>
    </source>
</evidence>
<gene>
    <name evidence="2" type="ORF">HBR001_LOCUS5769</name>
</gene>
<dbReference type="PANTHER" id="PTHR35213:SF3">
    <property type="entry name" value="MYB-LIKE DOMAIN-CONTAINING PROTEIN"/>
    <property type="match status" value="1"/>
</dbReference>
<protein>
    <submittedName>
        <fullName evidence="2">Uncharacterized protein</fullName>
    </submittedName>
</protein>
<proteinExistence type="predicted"/>
<evidence type="ECO:0000256" key="1">
    <source>
        <dbReference type="SAM" id="MobiDB-lite"/>
    </source>
</evidence>
<reference evidence="2" key="1">
    <citation type="submission" date="2022-12" db="EMBL/GenBank/DDBJ databases">
        <authorList>
            <person name="Webb A."/>
        </authorList>
    </citation>
    <scope>NUCLEOTIDE SEQUENCE</scope>
    <source>
        <strain evidence="2">Hp1</strain>
    </source>
</reference>
<feature type="region of interest" description="Disordered" evidence="1">
    <location>
        <begin position="169"/>
        <end position="197"/>
    </location>
</feature>
<dbReference type="PANTHER" id="PTHR35213">
    <property type="entry name" value="RING-TYPE DOMAIN-CONTAINING PROTEIN-RELATED"/>
    <property type="match status" value="1"/>
</dbReference>
<dbReference type="Proteomes" id="UP001162031">
    <property type="component" value="Unassembled WGS sequence"/>
</dbReference>
<name>A0AAV0UEC1_HYABA</name>
<dbReference type="EMBL" id="CANTFL010001193">
    <property type="protein sequence ID" value="CAI5733224.1"/>
    <property type="molecule type" value="Genomic_DNA"/>
</dbReference>
<dbReference type="AlphaFoldDB" id="A0AAV0UEC1"/>
<accession>A0AAV0UEC1</accession>